<dbReference type="SUPFAM" id="SSF53335">
    <property type="entry name" value="S-adenosyl-L-methionine-dependent methyltransferases"/>
    <property type="match status" value="1"/>
</dbReference>
<accession>A0A7J4XHS3</accession>
<comment type="caution">
    <text evidence="1">The sequence shown here is derived from an EMBL/GenBank/DDBJ whole genome shotgun (WGS) entry which is preliminary data.</text>
</comment>
<dbReference type="RefSeq" id="WP_130058831.1">
    <property type="nucleotide sequence ID" value="NZ_JADNPJ010000009.1"/>
</dbReference>
<protein>
    <submittedName>
        <fullName evidence="1">Methyltransferase domain-containing protein</fullName>
    </submittedName>
</protein>
<dbReference type="AlphaFoldDB" id="A0A7J4XHS3"/>
<dbReference type="EMBL" id="VWMK01000012">
    <property type="protein sequence ID" value="KAA3763858.1"/>
    <property type="molecule type" value="Genomic_DNA"/>
</dbReference>
<dbReference type="Proteomes" id="UP000422221">
    <property type="component" value="Unassembled WGS sequence"/>
</dbReference>
<gene>
    <name evidence="1" type="ORF">F3F73_12625</name>
</gene>
<dbReference type="Gene3D" id="3.40.50.150">
    <property type="entry name" value="Vaccinia Virus protein VP39"/>
    <property type="match status" value="1"/>
</dbReference>
<keyword evidence="1" id="KW-0808">Transferase</keyword>
<keyword evidence="1" id="KW-0489">Methyltransferase</keyword>
<organism evidence="1 2">
    <name type="scientific">Bacteroides salyersiae</name>
    <dbReference type="NCBI Taxonomy" id="291644"/>
    <lineage>
        <taxon>Bacteria</taxon>
        <taxon>Pseudomonadati</taxon>
        <taxon>Bacteroidota</taxon>
        <taxon>Bacteroidia</taxon>
        <taxon>Bacteroidales</taxon>
        <taxon>Bacteroidaceae</taxon>
        <taxon>Bacteroides</taxon>
    </lineage>
</organism>
<dbReference type="CDD" id="cd02440">
    <property type="entry name" value="AdoMet_MTases"/>
    <property type="match status" value="1"/>
</dbReference>
<name>A0A7J4XHS3_9BACE</name>
<dbReference type="PANTHER" id="PTHR43861:SF6">
    <property type="entry name" value="METHYLTRANSFERASE TYPE 11"/>
    <property type="match status" value="1"/>
</dbReference>
<dbReference type="GO" id="GO:0008168">
    <property type="term" value="F:methyltransferase activity"/>
    <property type="evidence" value="ECO:0007669"/>
    <property type="project" value="UniProtKB-KW"/>
</dbReference>
<evidence type="ECO:0000313" key="1">
    <source>
        <dbReference type="EMBL" id="KAA3763858.1"/>
    </source>
</evidence>
<dbReference type="InterPro" id="IPR029063">
    <property type="entry name" value="SAM-dependent_MTases_sf"/>
</dbReference>
<evidence type="ECO:0000313" key="2">
    <source>
        <dbReference type="Proteomes" id="UP000422221"/>
    </source>
</evidence>
<reference evidence="1 2" key="1">
    <citation type="journal article" date="2019" name="Nat. Med.">
        <title>A library of human gut bacterial isolates paired with longitudinal multiomics data enables mechanistic microbiome research.</title>
        <authorList>
            <person name="Poyet M."/>
            <person name="Groussin M."/>
            <person name="Gibbons S.M."/>
            <person name="Avila-Pacheco J."/>
            <person name="Jiang X."/>
            <person name="Kearney S.M."/>
            <person name="Perrotta A.R."/>
            <person name="Berdy B."/>
            <person name="Zhao S."/>
            <person name="Lieberman T.D."/>
            <person name="Swanson P.K."/>
            <person name="Smith M."/>
            <person name="Roesemann S."/>
            <person name="Alexander J.E."/>
            <person name="Rich S.A."/>
            <person name="Livny J."/>
            <person name="Vlamakis H."/>
            <person name="Clish C."/>
            <person name="Bullock K."/>
            <person name="Deik A."/>
            <person name="Scott J."/>
            <person name="Pierce K.A."/>
            <person name="Xavier R.J."/>
            <person name="Alm E.J."/>
        </authorList>
    </citation>
    <scope>NUCLEOTIDE SEQUENCE [LARGE SCALE GENOMIC DNA]</scope>
    <source>
        <strain evidence="1 2">BIOML-A10</strain>
    </source>
</reference>
<dbReference type="Pfam" id="PF13489">
    <property type="entry name" value="Methyltransf_23"/>
    <property type="match status" value="1"/>
</dbReference>
<sequence length="299" mass="33983">MNKLSINACPLCGGTHLKRVMTCTDFYASGEQFDVMSCEDCGFTFTQDVPVEAEIGRYYETPDYISHSDTKKGAMNAIYHQVRKYMLGKKARLVAKESHRKRGRLLDMGTGTGYFAATMEQRGWKVEAIEKNAQARVFAKEHFGLEVKGEEALQEFEPGSFDVITLWHVMEHLEHLDETWECLRGLLSDRGVLIVAVPNCSSYDAGKYGEYWAAYDVPRHLWHFTPVTIQQLASKHGFIMAARHPMPFDAFYVSMLSEKHRGSSFPFVKGMCTGAVAWLSALGKKERSSSMIYVFRKKR</sequence>
<proteinExistence type="predicted"/>
<dbReference type="PANTHER" id="PTHR43861">
    <property type="entry name" value="TRANS-ACONITATE 2-METHYLTRANSFERASE-RELATED"/>
    <property type="match status" value="1"/>
</dbReference>
<dbReference type="GO" id="GO:0032259">
    <property type="term" value="P:methylation"/>
    <property type="evidence" value="ECO:0007669"/>
    <property type="project" value="UniProtKB-KW"/>
</dbReference>